<comment type="caution">
    <text evidence="3">The sequence shown here is derived from an EMBL/GenBank/DDBJ whole genome shotgun (WGS) entry which is preliminary data.</text>
</comment>
<proteinExistence type="predicted"/>
<gene>
    <name evidence="3" type="ORF">ACFSRZ_06205</name>
</gene>
<feature type="signal peptide" evidence="1">
    <location>
        <begin position="1"/>
        <end position="17"/>
    </location>
</feature>
<feature type="chain" id="PRO_5045851748" evidence="1">
    <location>
        <begin position="18"/>
        <end position="138"/>
    </location>
</feature>
<reference evidence="4" key="1">
    <citation type="journal article" date="2019" name="Int. J. Syst. Evol. Microbiol.">
        <title>The Global Catalogue of Microorganisms (GCM) 10K type strain sequencing project: providing services to taxonomists for standard genome sequencing and annotation.</title>
        <authorList>
            <consortium name="The Broad Institute Genomics Platform"/>
            <consortium name="The Broad Institute Genome Sequencing Center for Infectious Disease"/>
            <person name="Wu L."/>
            <person name="Ma J."/>
        </authorList>
    </citation>
    <scope>NUCLEOTIDE SEQUENCE [LARGE SCALE GENOMIC DNA]</scope>
    <source>
        <strain evidence="4">KCTC 52127</strain>
    </source>
</reference>
<evidence type="ECO:0000313" key="4">
    <source>
        <dbReference type="Proteomes" id="UP001597508"/>
    </source>
</evidence>
<name>A0ABW5LRS3_9FLAO</name>
<keyword evidence="1" id="KW-0732">Signal</keyword>
<evidence type="ECO:0000313" key="3">
    <source>
        <dbReference type="EMBL" id="MFD2566956.1"/>
    </source>
</evidence>
<evidence type="ECO:0000256" key="1">
    <source>
        <dbReference type="SAM" id="SignalP"/>
    </source>
</evidence>
<accession>A0ABW5LRS3</accession>
<protein>
    <submittedName>
        <fullName evidence="3">Lipocalin family protein</fullName>
    </submittedName>
</protein>
<sequence length="138" mass="15168">MKTKLVALLFFVSLFTACTKNDEAQLSLDEALIGNWNLKKVYGGLQGINIDYSQGEVIWTFNFQTNEITVVNNITTNGPEDIHAGLDSGTYSFNIQQNGQLISLFIEGIKKGDLLIEDDKLSIDDGLAADGFVSVFVK</sequence>
<dbReference type="RefSeq" id="WP_379665666.1">
    <property type="nucleotide sequence ID" value="NZ_JBHULH010000003.1"/>
</dbReference>
<keyword evidence="4" id="KW-1185">Reference proteome</keyword>
<evidence type="ECO:0000259" key="2">
    <source>
        <dbReference type="Pfam" id="PF13648"/>
    </source>
</evidence>
<dbReference type="EMBL" id="JBHULH010000003">
    <property type="protein sequence ID" value="MFD2566956.1"/>
    <property type="molecule type" value="Genomic_DNA"/>
</dbReference>
<dbReference type="InterPro" id="IPR024311">
    <property type="entry name" value="Lipocalin-like"/>
</dbReference>
<feature type="domain" description="Lipocalin-like" evidence="2">
    <location>
        <begin position="32"/>
        <end position="94"/>
    </location>
</feature>
<organism evidence="3 4">
    <name type="scientific">Pseudotenacibaculum haliotis</name>
    <dbReference type="NCBI Taxonomy" id="1862138"/>
    <lineage>
        <taxon>Bacteria</taxon>
        <taxon>Pseudomonadati</taxon>
        <taxon>Bacteroidota</taxon>
        <taxon>Flavobacteriia</taxon>
        <taxon>Flavobacteriales</taxon>
        <taxon>Flavobacteriaceae</taxon>
        <taxon>Pseudotenacibaculum</taxon>
    </lineage>
</organism>
<dbReference type="Pfam" id="PF13648">
    <property type="entry name" value="Lipocalin_4"/>
    <property type="match status" value="1"/>
</dbReference>
<dbReference type="Proteomes" id="UP001597508">
    <property type="component" value="Unassembled WGS sequence"/>
</dbReference>
<dbReference type="PROSITE" id="PS51257">
    <property type="entry name" value="PROKAR_LIPOPROTEIN"/>
    <property type="match status" value="1"/>
</dbReference>